<evidence type="ECO:0000259" key="13">
    <source>
        <dbReference type="Pfam" id="PF02768"/>
    </source>
</evidence>
<evidence type="ECO:0000256" key="7">
    <source>
        <dbReference type="ARBA" id="ARBA00022705"/>
    </source>
</evidence>
<keyword evidence="7 10" id="KW-0235">DNA replication</keyword>
<evidence type="ECO:0000256" key="10">
    <source>
        <dbReference type="PIRNR" id="PIRNR000804"/>
    </source>
</evidence>
<feature type="domain" description="DNA polymerase III beta sliding clamp central" evidence="12">
    <location>
        <begin position="136"/>
        <end position="250"/>
    </location>
</feature>
<evidence type="ECO:0000256" key="4">
    <source>
        <dbReference type="ARBA" id="ARBA00022490"/>
    </source>
</evidence>
<dbReference type="Pfam" id="PF02767">
    <property type="entry name" value="DNA_pol3_beta_2"/>
    <property type="match status" value="1"/>
</dbReference>
<feature type="domain" description="DNA polymerase III beta sliding clamp N-terminal" evidence="11">
    <location>
        <begin position="1"/>
        <end position="126"/>
    </location>
</feature>
<dbReference type="InterPro" id="IPR046938">
    <property type="entry name" value="DNA_clamp_sf"/>
</dbReference>
<evidence type="ECO:0000256" key="9">
    <source>
        <dbReference type="ARBA" id="ARBA00023125"/>
    </source>
</evidence>
<feature type="domain" description="DNA polymerase III beta sliding clamp C-terminal" evidence="13">
    <location>
        <begin position="254"/>
        <end position="369"/>
    </location>
</feature>
<evidence type="ECO:0000259" key="11">
    <source>
        <dbReference type="Pfam" id="PF00712"/>
    </source>
</evidence>
<comment type="caution">
    <text evidence="14">The sequence shown here is derived from an EMBL/GenBank/DDBJ whole genome shotgun (WGS) entry which is preliminary data.</text>
</comment>
<keyword evidence="5 10" id="KW-0808">Transferase</keyword>
<dbReference type="InterPro" id="IPR001001">
    <property type="entry name" value="DNA_polIII_beta"/>
</dbReference>
<evidence type="ECO:0000256" key="5">
    <source>
        <dbReference type="ARBA" id="ARBA00022679"/>
    </source>
</evidence>
<comment type="subcellular location">
    <subcellularLocation>
        <location evidence="1 10">Cytoplasm</location>
    </subcellularLocation>
</comment>
<sequence>MKFTINRTIFTQQINNVQRAIPSKTTINILYGIKLAVSEQGITLIGSDADISIESFIATSDDIAKLNIEKTGEIVLPARLLSEIVKKLPTDEVEIDVDERFTATITSGNAEFQIIGINGNEYPRLPEIDIENQIVLPTLTFKKMINQTIFAASNQESRPVLTGIHLVLGENFLTAVATDSHRLSQRQIPLQLEKEQTCFEAITIPKKTMSELAKIVPDESELTMSVANQQIIFHFDQITIYSRLLEGNYPATDRLIPTTTETELVVNASDFLQAIDRASLLSHEGKNNIVHLEIDNNKVELSVKGNEIGNVAEEINYESADGEALKISFNPDYMKDALRSFGDILVKIQFNSPVRPMLLSSLEKNESAHNELIQLLTPVRTH</sequence>
<keyword evidence="15" id="KW-1185">Reference proteome</keyword>
<protein>
    <recommendedName>
        <fullName evidence="3 10">Beta sliding clamp</fullName>
    </recommendedName>
</protein>
<comment type="subunit">
    <text evidence="10">Forms a ring-shaped head-to-tail homodimer around DNA.</text>
</comment>
<gene>
    <name evidence="14" type="primary">dnaN</name>
    <name evidence="14" type="ORF">HZY91_10110</name>
</gene>
<accession>A0ABS0LT03</accession>
<dbReference type="PANTHER" id="PTHR30478">
    <property type="entry name" value="DNA POLYMERASE III SUBUNIT BETA"/>
    <property type="match status" value="1"/>
</dbReference>
<dbReference type="GO" id="GO:0003887">
    <property type="term" value="F:DNA-directed DNA polymerase activity"/>
    <property type="evidence" value="ECO:0007669"/>
    <property type="project" value="UniProtKB-EC"/>
</dbReference>
<evidence type="ECO:0000259" key="12">
    <source>
        <dbReference type="Pfam" id="PF02767"/>
    </source>
</evidence>
<evidence type="ECO:0000256" key="6">
    <source>
        <dbReference type="ARBA" id="ARBA00022695"/>
    </source>
</evidence>
<dbReference type="PANTHER" id="PTHR30478:SF0">
    <property type="entry name" value="BETA SLIDING CLAMP"/>
    <property type="match status" value="1"/>
</dbReference>
<proteinExistence type="inferred from homology"/>
<comment type="similarity">
    <text evidence="2 10">Belongs to the beta sliding clamp family.</text>
</comment>
<evidence type="ECO:0000256" key="3">
    <source>
        <dbReference type="ARBA" id="ARBA00021035"/>
    </source>
</evidence>
<name>A0ABS0LT03_9LACT</name>
<dbReference type="Gene3D" id="3.70.10.10">
    <property type="match status" value="1"/>
</dbReference>
<dbReference type="Gene3D" id="3.10.150.10">
    <property type="entry name" value="DNA Polymerase III, subunit A, domain 2"/>
    <property type="match status" value="1"/>
</dbReference>
<dbReference type="InterPro" id="IPR022634">
    <property type="entry name" value="DNA_polIII_beta_N"/>
</dbReference>
<dbReference type="Pfam" id="PF02768">
    <property type="entry name" value="DNA_pol3_beta_3"/>
    <property type="match status" value="1"/>
</dbReference>
<dbReference type="CDD" id="cd00140">
    <property type="entry name" value="beta_clamp"/>
    <property type="match status" value="1"/>
</dbReference>
<dbReference type="InterPro" id="IPR022637">
    <property type="entry name" value="DNA_polIII_beta_cen"/>
</dbReference>
<evidence type="ECO:0000256" key="1">
    <source>
        <dbReference type="ARBA" id="ARBA00004496"/>
    </source>
</evidence>
<dbReference type="SUPFAM" id="SSF55979">
    <property type="entry name" value="DNA clamp"/>
    <property type="match status" value="3"/>
</dbReference>
<evidence type="ECO:0000313" key="15">
    <source>
        <dbReference type="Proteomes" id="UP000721415"/>
    </source>
</evidence>
<dbReference type="Proteomes" id="UP000721415">
    <property type="component" value="Unassembled WGS sequence"/>
</dbReference>
<comment type="function">
    <text evidence="10">Confers DNA tethering and processivity to DNA polymerases and other proteins. Acts as a clamp, forming a ring around DNA (a reaction catalyzed by the clamp-loading complex) which diffuses in an ATP-independent manner freely and bidirectionally along dsDNA. Initially characterized for its ability to contact the catalytic subunit of DNA polymerase III (Pol III), a complex, multichain enzyme responsible for most of the replicative synthesis in bacteria; Pol III exhibits 3'-5' exonuclease proofreading activity. The beta chain is required for initiation of replication as well as for processivity of DNA replication.</text>
</comment>
<dbReference type="InterPro" id="IPR022635">
    <property type="entry name" value="DNA_polIII_beta_C"/>
</dbReference>
<keyword evidence="9" id="KW-0238">DNA-binding</keyword>
<organism evidence="14 15">
    <name type="scientific">Facklamia lactis</name>
    <dbReference type="NCBI Taxonomy" id="2749967"/>
    <lineage>
        <taxon>Bacteria</taxon>
        <taxon>Bacillati</taxon>
        <taxon>Bacillota</taxon>
        <taxon>Bacilli</taxon>
        <taxon>Lactobacillales</taxon>
        <taxon>Aerococcaceae</taxon>
        <taxon>Facklamia</taxon>
    </lineage>
</organism>
<dbReference type="EMBL" id="JACBXQ010000006">
    <property type="protein sequence ID" value="MBG9987218.1"/>
    <property type="molecule type" value="Genomic_DNA"/>
</dbReference>
<evidence type="ECO:0000256" key="2">
    <source>
        <dbReference type="ARBA" id="ARBA00010752"/>
    </source>
</evidence>
<dbReference type="NCBIfam" id="TIGR00663">
    <property type="entry name" value="dnan"/>
    <property type="match status" value="1"/>
</dbReference>
<dbReference type="RefSeq" id="WP_197116127.1">
    <property type="nucleotide sequence ID" value="NZ_JACBXQ010000006.1"/>
</dbReference>
<keyword evidence="8 10" id="KW-0239">DNA-directed DNA polymerase</keyword>
<keyword evidence="4 10" id="KW-0963">Cytoplasm</keyword>
<dbReference type="PIRSF" id="PIRSF000804">
    <property type="entry name" value="DNA_pol_III_b"/>
    <property type="match status" value="1"/>
</dbReference>
<keyword evidence="6 10" id="KW-0548">Nucleotidyltransferase</keyword>
<dbReference type="Pfam" id="PF00712">
    <property type="entry name" value="DNA_pol3_beta"/>
    <property type="match status" value="1"/>
</dbReference>
<evidence type="ECO:0000313" key="14">
    <source>
        <dbReference type="EMBL" id="MBG9987218.1"/>
    </source>
</evidence>
<reference evidence="14 15" key="1">
    <citation type="submission" date="2020-07" db="EMBL/GenBank/DDBJ databases">
        <title>Facklamia lactis sp. nov., isolated from raw milk.</title>
        <authorList>
            <person name="Doll E.V."/>
            <person name="Huptas C."/>
            <person name="Staib L."/>
            <person name="Wenning M."/>
            <person name="Scherer S."/>
        </authorList>
    </citation>
    <scope>NUCLEOTIDE SEQUENCE [LARGE SCALE GENOMIC DNA]</scope>
    <source>
        <strain evidence="14 15">DSM 111018</strain>
    </source>
</reference>
<evidence type="ECO:0000256" key="8">
    <source>
        <dbReference type="ARBA" id="ARBA00022932"/>
    </source>
</evidence>
<dbReference type="SMART" id="SM00480">
    <property type="entry name" value="POL3Bc"/>
    <property type="match status" value="1"/>
</dbReference>